<evidence type="ECO:0008006" key="3">
    <source>
        <dbReference type="Google" id="ProtNLM"/>
    </source>
</evidence>
<dbReference type="AlphaFoldDB" id="A0A4U3KCW6"/>
<evidence type="ECO:0000313" key="1">
    <source>
        <dbReference type="EMBL" id="TKK59385.1"/>
    </source>
</evidence>
<comment type="caution">
    <text evidence="1">The sequence shown here is derived from an EMBL/GenBank/DDBJ whole genome shotgun (WGS) entry which is preliminary data.</text>
</comment>
<reference evidence="1 2" key="1">
    <citation type="submission" date="2019-02" db="EMBL/GenBank/DDBJ databases">
        <title>Bacteria dissemination in different level of health care in South Africa: the effectiveness of infections prevention and control.</title>
        <authorList>
            <person name="Shobo C."/>
            <person name="Amoako D.G."/>
            <person name="Allam M."/>
            <person name="Ismail A."/>
            <person name="Bester L.A."/>
            <person name="Essack S.Y."/>
        </authorList>
    </citation>
    <scope>NUCLEOTIDE SEQUENCE [LARGE SCALE GENOMIC DNA]</scope>
    <source>
        <strain evidence="1 2">2SIL2</strain>
    </source>
</reference>
<gene>
    <name evidence="1" type="ORF">EY666_18980</name>
</gene>
<proteinExistence type="predicted"/>
<dbReference type="EMBL" id="SIYF01000696">
    <property type="protein sequence ID" value="TKK59385.1"/>
    <property type="molecule type" value="Genomic_DNA"/>
</dbReference>
<name>A0A4U3KCW6_ENTFL</name>
<accession>A0A4U3KCW6</accession>
<sequence length="93" mass="10065">MMEGKIVSSTSSAQSAVSKLIGINERLEAPKVTFSGSTVSGMTKGKQVNAQVLTNLTDLTNCVWKQAEKFPQIAEKIAYRDQQSAEQFRGGGR</sequence>
<organism evidence="1 2">
    <name type="scientific">Enterococcus faecalis</name>
    <name type="common">Streptococcus faecalis</name>
    <dbReference type="NCBI Taxonomy" id="1351"/>
    <lineage>
        <taxon>Bacteria</taxon>
        <taxon>Bacillati</taxon>
        <taxon>Bacillota</taxon>
        <taxon>Bacilli</taxon>
        <taxon>Lactobacillales</taxon>
        <taxon>Enterococcaceae</taxon>
        <taxon>Enterococcus</taxon>
    </lineage>
</organism>
<evidence type="ECO:0000313" key="2">
    <source>
        <dbReference type="Proteomes" id="UP000305511"/>
    </source>
</evidence>
<dbReference type="Proteomes" id="UP000305511">
    <property type="component" value="Unassembled WGS sequence"/>
</dbReference>
<protein>
    <recommendedName>
        <fullName evidence="3">Type VII secretion effector</fullName>
    </recommendedName>
</protein>